<name>A0A2I4BT94_AUSLI</name>
<evidence type="ECO:0000256" key="8">
    <source>
        <dbReference type="ARBA" id="ARBA00023159"/>
    </source>
</evidence>
<keyword evidence="4" id="KW-0678">Repressor</keyword>
<dbReference type="SMART" id="SM00338">
    <property type="entry name" value="BRLZ"/>
    <property type="match status" value="1"/>
</dbReference>
<gene>
    <name evidence="15" type="primary">atf4a</name>
</gene>
<feature type="region of interest" description="Disordered" evidence="12">
    <location>
        <begin position="45"/>
        <end position="89"/>
    </location>
</feature>
<dbReference type="PANTHER" id="PTHR13044">
    <property type="entry name" value="ACTIVATING TRANSCRIPTION FACTOR ATF 4/5"/>
    <property type="match status" value="1"/>
</dbReference>
<dbReference type="InterPro" id="IPR046347">
    <property type="entry name" value="bZIP_sf"/>
</dbReference>
<dbReference type="SUPFAM" id="SSF57959">
    <property type="entry name" value="Leucine zipper domain"/>
    <property type="match status" value="1"/>
</dbReference>
<evidence type="ECO:0000256" key="5">
    <source>
        <dbReference type="ARBA" id="ARBA00023015"/>
    </source>
</evidence>
<dbReference type="PANTHER" id="PTHR13044:SF2">
    <property type="entry name" value="CYCLIC AMP-DEPENDENT TRANSCRIPTION FACTOR ATF-4"/>
    <property type="match status" value="1"/>
</dbReference>
<feature type="region of interest" description="Disordered" evidence="12">
    <location>
        <begin position="172"/>
        <end position="205"/>
    </location>
</feature>
<feature type="region of interest" description="Disordered" evidence="12">
    <location>
        <begin position="216"/>
        <end position="235"/>
    </location>
</feature>
<sequence>MTHSQLALEDLEALYLGSPFLMADPMGPLLDQDEALSPSFSLEVKAPASPSLSVSSYASSSSPYQTMPLSPLASSSPSPSPPPTKSSSFLETKAETDLLSMSLLADSDLLSAHIEADIGKDAFEDLDWMSEKMDLSEFDLESFISSSDASLSSPKDFLASLDPHMDLDLDSFDTTVPAQHSSPDGGLMLPNVPSLPSETPVSPEVKTAEVAPVQEVVKSEPPSPSPSPSPASPAYTLELGSEVDVLDVEKMATSITTTIIQDPSEIIQTTSPIVLSIPTAGHFVVVLANKEEPSLAPLPDQNTFSSSESDCDSGIESGAGSPTCHSTPPNSPTPGSSRTKPYCKPQPAASPSPKASKVKSVSGAPRVVEKKLKKMEQNKTAATRYRQKKRVEQESLNSECEELEKKNNELKEKAESISREIQYLKDLMEEVRKHRRGKTPTVA</sequence>
<dbReference type="GO" id="GO:0042981">
    <property type="term" value="P:regulation of apoptotic process"/>
    <property type="evidence" value="ECO:0007669"/>
    <property type="project" value="UniProtKB-ARBA"/>
</dbReference>
<keyword evidence="8" id="KW-0010">Activator</keyword>
<evidence type="ECO:0000256" key="12">
    <source>
        <dbReference type="SAM" id="MobiDB-lite"/>
    </source>
</evidence>
<keyword evidence="9" id="KW-0804">Transcription</keyword>
<comment type="subcellular location">
    <subcellularLocation>
        <location evidence="1">Nucleus</location>
    </subcellularLocation>
</comment>
<evidence type="ECO:0000256" key="1">
    <source>
        <dbReference type="ARBA" id="ARBA00004123"/>
    </source>
</evidence>
<evidence type="ECO:0000256" key="6">
    <source>
        <dbReference type="ARBA" id="ARBA00023108"/>
    </source>
</evidence>
<feature type="compositionally biased region" description="Pro residues" evidence="12">
    <location>
        <begin position="221"/>
        <end position="231"/>
    </location>
</feature>
<comment type="similarity">
    <text evidence="2">Belongs to the bZIP family.</text>
</comment>
<evidence type="ECO:0000259" key="13">
    <source>
        <dbReference type="PROSITE" id="PS50217"/>
    </source>
</evidence>
<dbReference type="InParanoid" id="A0A2I4BT94"/>
<dbReference type="PROSITE" id="PS00036">
    <property type="entry name" value="BZIP_BASIC"/>
    <property type="match status" value="1"/>
</dbReference>
<dbReference type="RefSeq" id="XP_013870977.1">
    <property type="nucleotide sequence ID" value="XM_014015523.1"/>
</dbReference>
<dbReference type="GO" id="GO:0000977">
    <property type="term" value="F:RNA polymerase II transcription regulatory region sequence-specific DNA binding"/>
    <property type="evidence" value="ECO:0007669"/>
    <property type="project" value="TreeGrafter"/>
</dbReference>
<keyword evidence="5" id="KW-0805">Transcription regulation</keyword>
<dbReference type="GO" id="GO:0001228">
    <property type="term" value="F:DNA-binding transcription activator activity, RNA polymerase II-specific"/>
    <property type="evidence" value="ECO:0007669"/>
    <property type="project" value="TreeGrafter"/>
</dbReference>
<evidence type="ECO:0000256" key="11">
    <source>
        <dbReference type="ARBA" id="ARBA00032136"/>
    </source>
</evidence>
<accession>A0A2I4BT94</accession>
<protein>
    <recommendedName>
        <fullName evidence="3">Cyclic AMP-dependent transcription factor ATF-4</fullName>
    </recommendedName>
    <alternativeName>
        <fullName evidence="11">Activating transcription factor 4</fullName>
    </alternativeName>
</protein>
<proteinExistence type="inferred from homology"/>
<evidence type="ECO:0000256" key="4">
    <source>
        <dbReference type="ARBA" id="ARBA00022491"/>
    </source>
</evidence>
<dbReference type="PROSITE" id="PS50217">
    <property type="entry name" value="BZIP"/>
    <property type="match status" value="1"/>
</dbReference>
<evidence type="ECO:0000313" key="15">
    <source>
        <dbReference type="RefSeq" id="XP_013870977.1"/>
    </source>
</evidence>
<dbReference type="KEGG" id="alim:106522498"/>
<evidence type="ECO:0000256" key="3">
    <source>
        <dbReference type="ARBA" id="ARBA00018846"/>
    </source>
</evidence>
<dbReference type="InterPro" id="IPR004827">
    <property type="entry name" value="bZIP"/>
</dbReference>
<keyword evidence="14" id="KW-1185">Reference proteome</keyword>
<keyword evidence="7" id="KW-0238">DNA-binding</keyword>
<feature type="compositionally biased region" description="Polar residues" evidence="12">
    <location>
        <begin position="172"/>
        <end position="182"/>
    </location>
</feature>
<dbReference type="FunFam" id="1.20.5.170:FF:000021">
    <property type="entry name" value="Cyclic AMP-dependent transcription factor ATF-4"/>
    <property type="match status" value="1"/>
</dbReference>
<dbReference type="GO" id="GO:1990589">
    <property type="term" value="C:ATF4-CREB1 transcription factor complex"/>
    <property type="evidence" value="ECO:0007669"/>
    <property type="project" value="TreeGrafter"/>
</dbReference>
<dbReference type="Gene3D" id="1.20.5.170">
    <property type="match status" value="1"/>
</dbReference>
<feature type="region of interest" description="Disordered" evidence="12">
    <location>
        <begin position="294"/>
        <end position="396"/>
    </location>
</feature>
<evidence type="ECO:0000256" key="7">
    <source>
        <dbReference type="ARBA" id="ARBA00023125"/>
    </source>
</evidence>
<evidence type="ECO:0000313" key="14">
    <source>
        <dbReference type="Proteomes" id="UP000192220"/>
    </source>
</evidence>
<evidence type="ECO:0000256" key="9">
    <source>
        <dbReference type="ARBA" id="ARBA00023163"/>
    </source>
</evidence>
<dbReference type="Proteomes" id="UP000192220">
    <property type="component" value="Unplaced"/>
</dbReference>
<keyword evidence="10" id="KW-0539">Nucleus</keyword>
<keyword evidence="6" id="KW-0090">Biological rhythms</keyword>
<dbReference type="OrthoDB" id="5847285at2759"/>
<feature type="domain" description="BZIP" evidence="13">
    <location>
        <begin position="368"/>
        <end position="431"/>
    </location>
</feature>
<feature type="compositionally biased region" description="Low complexity" evidence="12">
    <location>
        <begin position="333"/>
        <end position="365"/>
    </location>
</feature>
<dbReference type="GO" id="GO:0048511">
    <property type="term" value="P:rhythmic process"/>
    <property type="evidence" value="ECO:0007669"/>
    <property type="project" value="UniProtKB-KW"/>
</dbReference>
<evidence type="ECO:0000256" key="10">
    <source>
        <dbReference type="ARBA" id="ARBA00023242"/>
    </source>
</evidence>
<dbReference type="STRING" id="52670.A0A2I4BT94"/>
<dbReference type="CTD" id="406514"/>
<dbReference type="FunCoup" id="A0A2I4BT94">
    <property type="interactions" value="555"/>
</dbReference>
<organism evidence="14 15">
    <name type="scientific">Austrofundulus limnaeus</name>
    <name type="common">Annual killifish</name>
    <dbReference type="NCBI Taxonomy" id="52670"/>
    <lineage>
        <taxon>Eukaryota</taxon>
        <taxon>Metazoa</taxon>
        <taxon>Chordata</taxon>
        <taxon>Craniata</taxon>
        <taxon>Vertebrata</taxon>
        <taxon>Euteleostomi</taxon>
        <taxon>Actinopterygii</taxon>
        <taxon>Neopterygii</taxon>
        <taxon>Teleostei</taxon>
        <taxon>Neoteleostei</taxon>
        <taxon>Acanthomorphata</taxon>
        <taxon>Ovalentaria</taxon>
        <taxon>Atherinomorphae</taxon>
        <taxon>Cyprinodontiformes</taxon>
        <taxon>Rivulidae</taxon>
        <taxon>Austrofundulus</taxon>
    </lineage>
</organism>
<dbReference type="AlphaFoldDB" id="A0A2I4BT94"/>
<dbReference type="GeneID" id="106522498"/>
<evidence type="ECO:0000256" key="2">
    <source>
        <dbReference type="ARBA" id="ARBA00007163"/>
    </source>
</evidence>
<reference evidence="15" key="1">
    <citation type="submission" date="2025-08" db="UniProtKB">
        <authorList>
            <consortium name="RefSeq"/>
        </authorList>
    </citation>
    <scope>IDENTIFICATION</scope>
    <source>
        <strain evidence="15">Quisiro</strain>
        <tissue evidence="15">Liver</tissue>
    </source>
</reference>
<feature type="compositionally biased region" description="Basic and acidic residues" evidence="12">
    <location>
        <begin position="367"/>
        <end position="377"/>
    </location>
</feature>
<feature type="compositionally biased region" description="Low complexity" evidence="12">
    <location>
        <begin position="46"/>
        <end position="77"/>
    </location>
</feature>
<dbReference type="CDD" id="cd14692">
    <property type="entry name" value="bZIP_ATF4"/>
    <property type="match status" value="1"/>
</dbReference>
<dbReference type="Pfam" id="PF00170">
    <property type="entry name" value="bZIP_1"/>
    <property type="match status" value="1"/>
</dbReference>
<dbReference type="GO" id="GO:1990590">
    <property type="term" value="C:ATF1-ATF4 transcription factor complex"/>
    <property type="evidence" value="ECO:0007669"/>
    <property type="project" value="TreeGrafter"/>
</dbReference>